<keyword evidence="1" id="KW-0472">Membrane</keyword>
<dbReference type="EMBL" id="JAYMYQ010000007">
    <property type="protein sequence ID" value="KAK7320819.1"/>
    <property type="molecule type" value="Genomic_DNA"/>
</dbReference>
<proteinExistence type="predicted"/>
<name>A0AAN9KP03_CANGL</name>
<gene>
    <name evidence="2" type="ORF">VNO77_30650</name>
</gene>
<keyword evidence="1" id="KW-0812">Transmembrane</keyword>
<accession>A0AAN9KP03</accession>
<keyword evidence="3" id="KW-1185">Reference proteome</keyword>
<evidence type="ECO:0000313" key="3">
    <source>
        <dbReference type="Proteomes" id="UP001367508"/>
    </source>
</evidence>
<dbReference type="Proteomes" id="UP001367508">
    <property type="component" value="Unassembled WGS sequence"/>
</dbReference>
<sequence length="83" mass="9451">MAITLVEAYQSLTRCSLLSLYNLMWTLNAAWFLVNGDRKKNGRIGLNSCILQASCRCHLLGRVCLSLPKSSKDKESYTLKRKR</sequence>
<reference evidence="2 3" key="1">
    <citation type="submission" date="2024-01" db="EMBL/GenBank/DDBJ databases">
        <title>The genomes of 5 underutilized Papilionoideae crops provide insights into root nodulation and disease resistanc.</title>
        <authorList>
            <person name="Jiang F."/>
        </authorList>
    </citation>
    <scope>NUCLEOTIDE SEQUENCE [LARGE SCALE GENOMIC DNA]</scope>
    <source>
        <strain evidence="2">LVBAO_FW01</strain>
        <tissue evidence="2">Leaves</tissue>
    </source>
</reference>
<organism evidence="2 3">
    <name type="scientific">Canavalia gladiata</name>
    <name type="common">Sword bean</name>
    <name type="synonym">Dolichos gladiatus</name>
    <dbReference type="NCBI Taxonomy" id="3824"/>
    <lineage>
        <taxon>Eukaryota</taxon>
        <taxon>Viridiplantae</taxon>
        <taxon>Streptophyta</taxon>
        <taxon>Embryophyta</taxon>
        <taxon>Tracheophyta</taxon>
        <taxon>Spermatophyta</taxon>
        <taxon>Magnoliopsida</taxon>
        <taxon>eudicotyledons</taxon>
        <taxon>Gunneridae</taxon>
        <taxon>Pentapetalae</taxon>
        <taxon>rosids</taxon>
        <taxon>fabids</taxon>
        <taxon>Fabales</taxon>
        <taxon>Fabaceae</taxon>
        <taxon>Papilionoideae</taxon>
        <taxon>50 kb inversion clade</taxon>
        <taxon>NPAAA clade</taxon>
        <taxon>indigoferoid/millettioid clade</taxon>
        <taxon>Phaseoleae</taxon>
        <taxon>Canavalia</taxon>
    </lineage>
</organism>
<keyword evidence="1" id="KW-1133">Transmembrane helix</keyword>
<evidence type="ECO:0000313" key="2">
    <source>
        <dbReference type="EMBL" id="KAK7320819.1"/>
    </source>
</evidence>
<dbReference type="AlphaFoldDB" id="A0AAN9KP03"/>
<feature type="transmembrane region" description="Helical" evidence="1">
    <location>
        <begin position="16"/>
        <end position="34"/>
    </location>
</feature>
<evidence type="ECO:0000256" key="1">
    <source>
        <dbReference type="SAM" id="Phobius"/>
    </source>
</evidence>
<protein>
    <submittedName>
        <fullName evidence="2">Uncharacterized protein</fullName>
    </submittedName>
</protein>
<comment type="caution">
    <text evidence="2">The sequence shown here is derived from an EMBL/GenBank/DDBJ whole genome shotgun (WGS) entry which is preliminary data.</text>
</comment>